<evidence type="ECO:0000259" key="2">
    <source>
        <dbReference type="PROSITE" id="PS50405"/>
    </source>
</evidence>
<dbReference type="SFLD" id="SFLDG01150">
    <property type="entry name" value="Main.1:_Beta-like"/>
    <property type="match status" value="1"/>
</dbReference>
<comment type="caution">
    <text evidence="3">The sequence shown here is derived from an EMBL/GenBank/DDBJ whole genome shotgun (WGS) entry which is preliminary data.</text>
</comment>
<keyword evidence="3" id="KW-0808">Transferase</keyword>
<dbReference type="InterPro" id="IPR036249">
    <property type="entry name" value="Thioredoxin-like_sf"/>
</dbReference>
<dbReference type="RefSeq" id="WP_026229944.1">
    <property type="nucleotide sequence ID" value="NZ_KB890184.1"/>
</dbReference>
<evidence type="ECO:0000313" key="4">
    <source>
        <dbReference type="Proteomes" id="UP000235777"/>
    </source>
</evidence>
<evidence type="ECO:0000313" key="3">
    <source>
        <dbReference type="EMBL" id="PMS37152.1"/>
    </source>
</evidence>
<name>A0A2N7X6H6_9BURK</name>
<dbReference type="CDD" id="cd03057">
    <property type="entry name" value="GST_N_Beta"/>
    <property type="match status" value="1"/>
</dbReference>
<accession>A0A2N7X6H6</accession>
<reference evidence="3 4" key="1">
    <citation type="submission" date="2018-01" db="EMBL/GenBank/DDBJ databases">
        <title>Whole genome analyses suggest that Burkholderia sensu lato contains two further novel genera in the rhizoxinica-symbiotica group Mycetohabitans gen. nov., and Trinickia gen. nov.: implications for the evolution of diazotrophy and nodulation in the Burkholderiaceae.</title>
        <authorList>
            <person name="Estrada-de los Santos P."/>
            <person name="Palmer M."/>
            <person name="Chavez-Ramirez B."/>
            <person name="Beukes C."/>
            <person name="Steenkamp E.T."/>
            <person name="Hirsch A.M."/>
            <person name="Manyaka P."/>
            <person name="Maluk M."/>
            <person name="Lafos M."/>
            <person name="Crook M."/>
            <person name="Gross E."/>
            <person name="Simon M.F."/>
            <person name="Bueno dos Reis Junior F."/>
            <person name="Poole P.S."/>
            <person name="Venter S.N."/>
            <person name="James E.K."/>
        </authorList>
    </citation>
    <scope>NUCLEOTIDE SEQUENCE [LARGE SCALE GENOMIC DNA]</scope>
    <source>
        <strain evidence="3 4">JPY 581</strain>
    </source>
</reference>
<dbReference type="PANTHER" id="PTHR44051:SF8">
    <property type="entry name" value="GLUTATHIONE S-TRANSFERASE GSTA"/>
    <property type="match status" value="1"/>
</dbReference>
<dbReference type="PROSITE" id="PS50404">
    <property type="entry name" value="GST_NTER"/>
    <property type="match status" value="1"/>
</dbReference>
<evidence type="ECO:0000259" key="1">
    <source>
        <dbReference type="PROSITE" id="PS50404"/>
    </source>
</evidence>
<feature type="domain" description="GST C-terminal" evidence="2">
    <location>
        <begin position="89"/>
        <end position="208"/>
    </location>
</feature>
<dbReference type="Proteomes" id="UP000235777">
    <property type="component" value="Unassembled WGS sequence"/>
</dbReference>
<dbReference type="InterPro" id="IPR004046">
    <property type="entry name" value="GST_C"/>
</dbReference>
<dbReference type="Pfam" id="PF13409">
    <property type="entry name" value="GST_N_2"/>
    <property type="match status" value="1"/>
</dbReference>
<dbReference type="Pfam" id="PF00043">
    <property type="entry name" value="GST_C"/>
    <property type="match status" value="1"/>
</dbReference>
<dbReference type="Gene3D" id="3.40.30.10">
    <property type="entry name" value="Glutaredoxin"/>
    <property type="match status" value="1"/>
</dbReference>
<dbReference type="PROSITE" id="PS50405">
    <property type="entry name" value="GST_CTER"/>
    <property type="match status" value="1"/>
</dbReference>
<gene>
    <name evidence="3" type="ORF">C0Z20_09625</name>
</gene>
<dbReference type="InterPro" id="IPR040079">
    <property type="entry name" value="Glutathione_S-Trfase"/>
</dbReference>
<sequence>MKLYYSAGACSLSPHIVAAEAGIALELVRVNLGKTPHTTASGTDFSAVNPNGYVPVLELDDGQLLTEGPAIVQYLADEKPECGLAPAAGTLARTRLQSWLNFIGTELHKMYSPWLFHAEYGEQAQTVARGKIAERLGFVDRHLAAGSPFLMGESFTVADAYLFTVVSWSKLVDVDLSDFAALRAYLERVGRRPAVREAMVAEGLKVHA</sequence>
<feature type="domain" description="GST N-terminal" evidence="1">
    <location>
        <begin position="1"/>
        <end position="83"/>
    </location>
</feature>
<dbReference type="NCBIfam" id="NF007831">
    <property type="entry name" value="PRK10542.1"/>
    <property type="match status" value="1"/>
</dbReference>
<dbReference type="SFLD" id="SFLDG00358">
    <property type="entry name" value="Main_(cytGST)"/>
    <property type="match status" value="1"/>
</dbReference>
<keyword evidence="4" id="KW-1185">Reference proteome</keyword>
<dbReference type="InterPro" id="IPR010987">
    <property type="entry name" value="Glutathione-S-Trfase_C-like"/>
</dbReference>
<dbReference type="SFLD" id="SFLDS00019">
    <property type="entry name" value="Glutathione_Transferase_(cytos"/>
    <property type="match status" value="1"/>
</dbReference>
<organism evidence="3 4">
    <name type="scientific">Trinickia symbiotica</name>
    <dbReference type="NCBI Taxonomy" id="863227"/>
    <lineage>
        <taxon>Bacteria</taxon>
        <taxon>Pseudomonadati</taxon>
        <taxon>Pseudomonadota</taxon>
        <taxon>Betaproteobacteria</taxon>
        <taxon>Burkholderiales</taxon>
        <taxon>Burkholderiaceae</taxon>
        <taxon>Trinickia</taxon>
    </lineage>
</organism>
<protein>
    <submittedName>
        <fullName evidence="3">Glutathione transferase GstA</fullName>
    </submittedName>
</protein>
<dbReference type="GO" id="GO:0016740">
    <property type="term" value="F:transferase activity"/>
    <property type="evidence" value="ECO:0007669"/>
    <property type="project" value="UniProtKB-KW"/>
</dbReference>
<dbReference type="PANTHER" id="PTHR44051">
    <property type="entry name" value="GLUTATHIONE S-TRANSFERASE-RELATED"/>
    <property type="match status" value="1"/>
</dbReference>
<dbReference type="STRING" id="863227.GCA_000373005_03561"/>
<dbReference type="SUPFAM" id="SSF47616">
    <property type="entry name" value="GST C-terminal domain-like"/>
    <property type="match status" value="1"/>
</dbReference>
<dbReference type="EMBL" id="PNYC01000005">
    <property type="protein sequence ID" value="PMS37152.1"/>
    <property type="molecule type" value="Genomic_DNA"/>
</dbReference>
<dbReference type="InterPro" id="IPR004045">
    <property type="entry name" value="Glutathione_S-Trfase_N"/>
</dbReference>
<dbReference type="OrthoDB" id="8772754at2"/>
<proteinExistence type="predicted"/>
<dbReference type="SUPFAM" id="SSF52833">
    <property type="entry name" value="Thioredoxin-like"/>
    <property type="match status" value="1"/>
</dbReference>
<dbReference type="InterPro" id="IPR036282">
    <property type="entry name" value="Glutathione-S-Trfase_C_sf"/>
</dbReference>
<dbReference type="CDD" id="cd03188">
    <property type="entry name" value="GST_C_Beta"/>
    <property type="match status" value="1"/>
</dbReference>
<dbReference type="Gene3D" id="1.20.1050.10">
    <property type="match status" value="1"/>
</dbReference>
<dbReference type="AlphaFoldDB" id="A0A2N7X6H6"/>